<name>A0A7M7HCY9_STRPU</name>
<sequence>MGGSSSTSSSPGRRISLEQDADGGVVKVSEDVLRRMFGEEESTKSTGDSRNSEHLPRRSEARWKVRMDELEDHYREKLRNAEEKSAAFYKLTADQFQKAADEVEAKFMKQQFVPICENLQNDVVKCYADNPKQTLNCAQEVKAFNTCIEQARMNILLKRGVGTAS</sequence>
<evidence type="ECO:0008006" key="10">
    <source>
        <dbReference type="Google" id="ProtNLM"/>
    </source>
</evidence>
<evidence type="ECO:0000256" key="3">
    <source>
        <dbReference type="ARBA" id="ARBA00023136"/>
    </source>
</evidence>
<dbReference type="OrthoDB" id="70030at2759"/>
<dbReference type="OMA" id="DVQRQMN"/>
<feature type="region of interest" description="Disordered" evidence="7">
    <location>
        <begin position="1"/>
        <end position="23"/>
    </location>
</feature>
<dbReference type="GeneID" id="575392"/>
<dbReference type="Proteomes" id="UP000007110">
    <property type="component" value="Unassembled WGS sequence"/>
</dbReference>
<organism evidence="8 9">
    <name type="scientific">Strongylocentrotus purpuratus</name>
    <name type="common">Purple sea urchin</name>
    <dbReference type="NCBI Taxonomy" id="7668"/>
    <lineage>
        <taxon>Eukaryota</taxon>
        <taxon>Metazoa</taxon>
        <taxon>Echinodermata</taxon>
        <taxon>Eleutherozoa</taxon>
        <taxon>Echinozoa</taxon>
        <taxon>Echinoidea</taxon>
        <taxon>Euechinoidea</taxon>
        <taxon>Echinacea</taxon>
        <taxon>Camarodonta</taxon>
        <taxon>Echinidea</taxon>
        <taxon>Strongylocentrotidae</taxon>
        <taxon>Strongylocentrotus</taxon>
    </lineage>
</organism>
<protein>
    <recommendedName>
        <fullName evidence="10">MICOS complex subunit MIC19</fullName>
    </recommendedName>
</protein>
<keyword evidence="3" id="KW-0472">Membrane</keyword>
<evidence type="ECO:0000256" key="6">
    <source>
        <dbReference type="ARBA" id="ARBA00034476"/>
    </source>
</evidence>
<keyword evidence="5" id="KW-0449">Lipoprotein</keyword>
<feature type="region of interest" description="Disordered" evidence="7">
    <location>
        <begin position="36"/>
        <end position="58"/>
    </location>
</feature>
<keyword evidence="2" id="KW-0496">Mitochondrion</keyword>
<evidence type="ECO:0000256" key="1">
    <source>
        <dbReference type="ARBA" id="ARBA00022792"/>
    </source>
</evidence>
<dbReference type="InterPro" id="IPR052632">
    <property type="entry name" value="MICOS_subunit_Mic19"/>
</dbReference>
<evidence type="ECO:0000256" key="2">
    <source>
        <dbReference type="ARBA" id="ARBA00023128"/>
    </source>
</evidence>
<dbReference type="EnsemblMetazoa" id="XM_011665915">
    <property type="protein sequence ID" value="XP_011664217"/>
    <property type="gene ID" value="LOC575392"/>
</dbReference>
<reference evidence="8" key="2">
    <citation type="submission" date="2021-01" db="UniProtKB">
        <authorList>
            <consortium name="EnsemblMetazoa"/>
        </authorList>
    </citation>
    <scope>IDENTIFICATION</scope>
</reference>
<dbReference type="PANTHER" id="PTHR21588">
    <property type="entry name" value="COILED-COIL-HELIX-COILED-COIL-HELIX DOMAIN CONTAINING 6"/>
    <property type="match status" value="1"/>
</dbReference>
<evidence type="ECO:0000256" key="4">
    <source>
        <dbReference type="ARBA" id="ARBA00023157"/>
    </source>
</evidence>
<evidence type="ECO:0000313" key="9">
    <source>
        <dbReference type="Proteomes" id="UP000007110"/>
    </source>
</evidence>
<dbReference type="Pfam" id="PF05300">
    <property type="entry name" value="MIC19_MIC25"/>
    <property type="match status" value="1"/>
</dbReference>
<evidence type="ECO:0000256" key="7">
    <source>
        <dbReference type="SAM" id="MobiDB-lite"/>
    </source>
</evidence>
<dbReference type="GO" id="GO:0007007">
    <property type="term" value="P:inner mitochondrial membrane organization"/>
    <property type="evidence" value="ECO:0000318"/>
    <property type="project" value="GO_Central"/>
</dbReference>
<dbReference type="AlphaFoldDB" id="A0A7M7HCY9"/>
<dbReference type="RefSeq" id="XP_011664217.1">
    <property type="nucleotide sequence ID" value="XM_011665915.2"/>
</dbReference>
<comment type="subcellular location">
    <subcellularLocation>
        <location evidence="6">Mitochondrion inner membrane</location>
        <topology evidence="6">Lipid-anchor</topology>
    </subcellularLocation>
</comment>
<evidence type="ECO:0000313" key="8">
    <source>
        <dbReference type="EnsemblMetazoa" id="XP_011664217"/>
    </source>
</evidence>
<dbReference type="KEGG" id="spu:575392"/>
<dbReference type="PANTHER" id="PTHR21588:SF18">
    <property type="entry name" value="MICOS COMPLEX SUBUNIT MIC19"/>
    <property type="match status" value="1"/>
</dbReference>
<feature type="compositionally biased region" description="Low complexity" evidence="7">
    <location>
        <begin position="1"/>
        <end position="10"/>
    </location>
</feature>
<dbReference type="InParanoid" id="A0A7M7HCY9"/>
<keyword evidence="4" id="KW-1015">Disulfide bond</keyword>
<dbReference type="InterPro" id="IPR007964">
    <property type="entry name" value="MIC19/MIC25"/>
</dbReference>
<accession>A0A7M7HCY9</accession>
<keyword evidence="1" id="KW-0999">Mitochondrion inner membrane</keyword>
<evidence type="ECO:0000256" key="5">
    <source>
        <dbReference type="ARBA" id="ARBA00023288"/>
    </source>
</evidence>
<dbReference type="GO" id="GO:0061617">
    <property type="term" value="C:MICOS complex"/>
    <property type="evidence" value="ECO:0000318"/>
    <property type="project" value="GO_Central"/>
</dbReference>
<reference evidence="9" key="1">
    <citation type="submission" date="2015-02" db="EMBL/GenBank/DDBJ databases">
        <title>Genome sequencing for Strongylocentrotus purpuratus.</title>
        <authorList>
            <person name="Murali S."/>
            <person name="Liu Y."/>
            <person name="Vee V."/>
            <person name="English A."/>
            <person name="Wang M."/>
            <person name="Skinner E."/>
            <person name="Han Y."/>
            <person name="Muzny D.M."/>
            <person name="Worley K.C."/>
            <person name="Gibbs R.A."/>
        </authorList>
    </citation>
    <scope>NUCLEOTIDE SEQUENCE</scope>
</reference>
<proteinExistence type="predicted"/>
<keyword evidence="9" id="KW-1185">Reference proteome</keyword>